<comment type="caution">
    <text evidence="4">The sequence shown here is derived from an EMBL/GenBank/DDBJ whole genome shotgun (WGS) entry which is preliminary data.</text>
</comment>
<keyword evidence="2" id="KW-1133">Transmembrane helix</keyword>
<dbReference type="InterPro" id="IPR003399">
    <property type="entry name" value="Mce/MlaD"/>
</dbReference>
<name>A0A6P0HGV2_9ACTN</name>
<evidence type="ECO:0000313" key="4">
    <source>
        <dbReference type="EMBL" id="NEN77868.1"/>
    </source>
</evidence>
<gene>
    <name evidence="4" type="ORF">G3T38_06220</name>
</gene>
<dbReference type="Pfam" id="PF02470">
    <property type="entry name" value="MlaD"/>
    <property type="match status" value="1"/>
</dbReference>
<dbReference type="RefSeq" id="WP_163771225.1">
    <property type="nucleotide sequence ID" value="NZ_JAAGXA010000003.1"/>
</dbReference>
<evidence type="ECO:0000256" key="1">
    <source>
        <dbReference type="SAM" id="MobiDB-lite"/>
    </source>
</evidence>
<keyword evidence="5" id="KW-1185">Reference proteome</keyword>
<reference evidence="4 5" key="1">
    <citation type="journal article" date="2014" name="Int. J. Syst. Evol. Microbiol.">
        <title>Nocardioides zeae sp. nov., isolated from the stem of Zea mays.</title>
        <authorList>
            <person name="Glaeser S.P."/>
            <person name="McInroy J.A."/>
            <person name="Busse H.J."/>
            <person name="Kampfer P."/>
        </authorList>
    </citation>
    <scope>NUCLEOTIDE SEQUENCE [LARGE SCALE GENOMIC DNA]</scope>
    <source>
        <strain evidence="4 5">JCM 30728</strain>
    </source>
</reference>
<dbReference type="AlphaFoldDB" id="A0A6P0HGV2"/>
<feature type="region of interest" description="Disordered" evidence="1">
    <location>
        <begin position="408"/>
        <end position="431"/>
    </location>
</feature>
<dbReference type="PANTHER" id="PTHR33371:SF4">
    <property type="entry name" value="INTERMEMBRANE PHOSPHOLIPID TRANSPORT SYSTEM BINDING PROTEIN MLAD"/>
    <property type="match status" value="1"/>
</dbReference>
<evidence type="ECO:0000259" key="3">
    <source>
        <dbReference type="Pfam" id="PF02470"/>
    </source>
</evidence>
<sequence length="431" mass="44963">MNAARSLRLRGLVVVGVIVGICVVGFLRFWSSAGGTLPWDDDTYRVSFTTTDVKNLQPAGEVRIAGVKVGTIASTEIEGGSATVTLDLDRDVAPLHEGVTVRVGVKSVIGQSFVAVEDGDGPELDDGARLAADAVVPAVDIDEVVATFDPETRASLADALTSLGASTDGTSEQLSAVMAGLGDLGREGYTAVDAVAAQGEDLRLLVSDATTILDALDTGRSDLTTLVGDAQTVTQTVAGQREDLEATMRALPGLMASADTALGTLGGLGEDLSPVATSLSAAAPDLGIASQDLPAVTEQLRALLPFMDSALGRADETLTPVPELAANLSAIAPDVDVLLRDVNPMVDYLSPYATDIGTFFGNFGSSFDGQVENGVRPVRLSPIFSEYSVRGNPLRLLEINPLHWNNPYPAPGAAEDPQPYQGTYPRVEREE</sequence>
<proteinExistence type="predicted"/>
<dbReference type="Proteomes" id="UP000468687">
    <property type="component" value="Unassembled WGS sequence"/>
</dbReference>
<accession>A0A6P0HGV2</accession>
<dbReference type="EMBL" id="JAAGXA010000003">
    <property type="protein sequence ID" value="NEN77868.1"/>
    <property type="molecule type" value="Genomic_DNA"/>
</dbReference>
<organism evidence="4 5">
    <name type="scientific">Nocardioides zeae</name>
    <dbReference type="NCBI Taxonomy" id="1457234"/>
    <lineage>
        <taxon>Bacteria</taxon>
        <taxon>Bacillati</taxon>
        <taxon>Actinomycetota</taxon>
        <taxon>Actinomycetes</taxon>
        <taxon>Propionibacteriales</taxon>
        <taxon>Nocardioidaceae</taxon>
        <taxon>Nocardioides</taxon>
    </lineage>
</organism>
<evidence type="ECO:0000313" key="5">
    <source>
        <dbReference type="Proteomes" id="UP000468687"/>
    </source>
</evidence>
<protein>
    <submittedName>
        <fullName evidence="4">MCE family protein</fullName>
    </submittedName>
</protein>
<keyword evidence="2" id="KW-0472">Membrane</keyword>
<feature type="transmembrane region" description="Helical" evidence="2">
    <location>
        <begin position="12"/>
        <end position="30"/>
    </location>
</feature>
<feature type="domain" description="Mce/MlaD" evidence="3">
    <location>
        <begin position="43"/>
        <end position="119"/>
    </location>
</feature>
<evidence type="ECO:0000256" key="2">
    <source>
        <dbReference type="SAM" id="Phobius"/>
    </source>
</evidence>
<dbReference type="PANTHER" id="PTHR33371">
    <property type="entry name" value="INTERMEMBRANE PHOSPHOLIPID TRANSPORT SYSTEM BINDING PROTEIN MLAD-RELATED"/>
    <property type="match status" value="1"/>
</dbReference>
<dbReference type="InterPro" id="IPR052336">
    <property type="entry name" value="MlaD_Phospholipid_Transporter"/>
</dbReference>
<keyword evidence="2" id="KW-0812">Transmembrane</keyword>